<keyword evidence="1" id="KW-0732">Signal</keyword>
<protein>
    <submittedName>
        <fullName evidence="3">Secreted protein</fullName>
    </submittedName>
</protein>
<proteinExistence type="predicted"/>
<reference evidence="3" key="1">
    <citation type="submission" date="2017-02" db="UniProtKB">
        <authorList>
            <consortium name="WormBaseParasite"/>
        </authorList>
    </citation>
    <scope>IDENTIFICATION</scope>
</reference>
<feature type="signal peptide" evidence="1">
    <location>
        <begin position="1"/>
        <end position="15"/>
    </location>
</feature>
<dbReference type="WBParaSite" id="ALUE_0000417301-mRNA-1">
    <property type="protein sequence ID" value="ALUE_0000417301-mRNA-1"/>
    <property type="gene ID" value="ALUE_0000417301"/>
</dbReference>
<organism evidence="2 3">
    <name type="scientific">Ascaris lumbricoides</name>
    <name type="common">Giant roundworm</name>
    <dbReference type="NCBI Taxonomy" id="6252"/>
    <lineage>
        <taxon>Eukaryota</taxon>
        <taxon>Metazoa</taxon>
        <taxon>Ecdysozoa</taxon>
        <taxon>Nematoda</taxon>
        <taxon>Chromadorea</taxon>
        <taxon>Rhabditida</taxon>
        <taxon>Spirurina</taxon>
        <taxon>Ascaridomorpha</taxon>
        <taxon>Ascaridoidea</taxon>
        <taxon>Ascarididae</taxon>
        <taxon>Ascaris</taxon>
    </lineage>
</organism>
<dbReference type="AlphaFoldDB" id="A0A0M3HQ64"/>
<evidence type="ECO:0000313" key="2">
    <source>
        <dbReference type="Proteomes" id="UP000036681"/>
    </source>
</evidence>
<feature type="chain" id="PRO_5012136060" evidence="1">
    <location>
        <begin position="16"/>
        <end position="106"/>
    </location>
</feature>
<evidence type="ECO:0000256" key="1">
    <source>
        <dbReference type="SAM" id="SignalP"/>
    </source>
</evidence>
<accession>A0A0M3HQ64</accession>
<name>A0A0M3HQ64_ASCLU</name>
<evidence type="ECO:0000313" key="3">
    <source>
        <dbReference type="WBParaSite" id="ALUE_0000417301-mRNA-1"/>
    </source>
</evidence>
<sequence length="106" mass="12214">MNPLLLPILVIYVACDDDADKDYGNAGISPEKYDRIRKRCDGQMHGDFAIPVSFPFYCGVSKSANWGRERVVADTNWYCQRDVLRIRRRRAAKGILRMNASIIQYK</sequence>
<dbReference type="Proteomes" id="UP000036681">
    <property type="component" value="Unplaced"/>
</dbReference>
<keyword evidence="2" id="KW-1185">Reference proteome</keyword>